<keyword evidence="4" id="KW-0560">Oxidoreductase</keyword>
<dbReference type="OrthoDB" id="415825at2759"/>
<dbReference type="PANTHER" id="PTHR42973">
    <property type="entry name" value="BINDING OXIDOREDUCTASE, PUTATIVE (AFU_ORTHOLOGUE AFUA_1G17690)-RELATED"/>
    <property type="match status" value="1"/>
</dbReference>
<dbReference type="Pfam" id="PF01565">
    <property type="entry name" value="FAD_binding_4"/>
    <property type="match status" value="1"/>
</dbReference>
<comment type="similarity">
    <text evidence="1">Belongs to the oxygen-dependent FAD-linked oxidoreductase family.</text>
</comment>
<feature type="domain" description="FAD-binding PCMH-type" evidence="5">
    <location>
        <begin position="1"/>
        <end position="117"/>
    </location>
</feature>
<dbReference type="AlphaFoldDB" id="A0A8H6RPD9"/>
<sequence>MYPRLIEIEPDGKSAWFGGGAYDGEVSRYLWARGYVATTGACDCVGMLSPGLGRGFGRHGGIYGLISDNLLQLNVVLGNGEAVIVNSTNHSDFLWGMKGAGHNFGIVTSFQMRIFPRGPDTWHYHNYV</sequence>
<dbReference type="PANTHER" id="PTHR42973:SF8">
    <property type="entry name" value="FAD-BINDING PCMH-TYPE DOMAIN-CONTAINING PROTEIN"/>
    <property type="match status" value="1"/>
</dbReference>
<evidence type="ECO:0000313" key="6">
    <source>
        <dbReference type="EMBL" id="KAF7194749.1"/>
    </source>
</evidence>
<evidence type="ECO:0000256" key="2">
    <source>
        <dbReference type="ARBA" id="ARBA00022630"/>
    </source>
</evidence>
<name>A0A8H6RPD9_9PEZI</name>
<dbReference type="PROSITE" id="PS51387">
    <property type="entry name" value="FAD_PCMH"/>
    <property type="match status" value="1"/>
</dbReference>
<dbReference type="GO" id="GO:0071949">
    <property type="term" value="F:FAD binding"/>
    <property type="evidence" value="ECO:0007669"/>
    <property type="project" value="InterPro"/>
</dbReference>
<dbReference type="Proteomes" id="UP000660729">
    <property type="component" value="Unassembled WGS sequence"/>
</dbReference>
<evidence type="ECO:0000256" key="3">
    <source>
        <dbReference type="ARBA" id="ARBA00022827"/>
    </source>
</evidence>
<dbReference type="InterPro" id="IPR006094">
    <property type="entry name" value="Oxid_FAD_bind_N"/>
</dbReference>
<proteinExistence type="inferred from homology"/>
<dbReference type="GO" id="GO:0016491">
    <property type="term" value="F:oxidoreductase activity"/>
    <property type="evidence" value="ECO:0007669"/>
    <property type="project" value="UniProtKB-KW"/>
</dbReference>
<dbReference type="InterPro" id="IPR036318">
    <property type="entry name" value="FAD-bd_PCMH-like_sf"/>
</dbReference>
<dbReference type="EMBL" id="JABCIY010000056">
    <property type="protein sequence ID" value="KAF7194749.1"/>
    <property type="molecule type" value="Genomic_DNA"/>
</dbReference>
<comment type="caution">
    <text evidence="6">The sequence shown here is derived from an EMBL/GenBank/DDBJ whole genome shotgun (WGS) entry which is preliminary data.</text>
</comment>
<keyword evidence="2" id="KW-0285">Flavoprotein</keyword>
<keyword evidence="7" id="KW-1185">Reference proteome</keyword>
<dbReference type="SUPFAM" id="SSF56176">
    <property type="entry name" value="FAD-binding/transporter-associated domain-like"/>
    <property type="match status" value="1"/>
</dbReference>
<protein>
    <submittedName>
        <fullName evidence="6">FAD-linked oxidoreductase OXR2</fullName>
    </submittedName>
</protein>
<evidence type="ECO:0000256" key="4">
    <source>
        <dbReference type="ARBA" id="ARBA00023002"/>
    </source>
</evidence>
<dbReference type="InterPro" id="IPR016166">
    <property type="entry name" value="FAD-bd_PCMH"/>
</dbReference>
<keyword evidence="3" id="KW-0274">FAD</keyword>
<dbReference type="InterPro" id="IPR016169">
    <property type="entry name" value="FAD-bd_PCMH_sub2"/>
</dbReference>
<gene>
    <name evidence="6" type="ORF">HII31_04011</name>
</gene>
<evidence type="ECO:0000256" key="1">
    <source>
        <dbReference type="ARBA" id="ARBA00005466"/>
    </source>
</evidence>
<organism evidence="6 7">
    <name type="scientific">Pseudocercospora fuligena</name>
    <dbReference type="NCBI Taxonomy" id="685502"/>
    <lineage>
        <taxon>Eukaryota</taxon>
        <taxon>Fungi</taxon>
        <taxon>Dikarya</taxon>
        <taxon>Ascomycota</taxon>
        <taxon>Pezizomycotina</taxon>
        <taxon>Dothideomycetes</taxon>
        <taxon>Dothideomycetidae</taxon>
        <taxon>Mycosphaerellales</taxon>
        <taxon>Mycosphaerellaceae</taxon>
        <taxon>Pseudocercospora</taxon>
    </lineage>
</organism>
<evidence type="ECO:0000313" key="7">
    <source>
        <dbReference type="Proteomes" id="UP000660729"/>
    </source>
</evidence>
<accession>A0A8H6RPD9</accession>
<reference evidence="6" key="1">
    <citation type="submission" date="2020-04" db="EMBL/GenBank/DDBJ databases">
        <title>Draft genome resource of the tomato pathogen Pseudocercospora fuligena.</title>
        <authorList>
            <person name="Zaccaron A."/>
        </authorList>
    </citation>
    <scope>NUCLEOTIDE SEQUENCE</scope>
    <source>
        <strain evidence="6">PF001</strain>
    </source>
</reference>
<evidence type="ECO:0000259" key="5">
    <source>
        <dbReference type="PROSITE" id="PS51387"/>
    </source>
</evidence>
<dbReference type="InterPro" id="IPR050416">
    <property type="entry name" value="FAD-linked_Oxidoreductase"/>
</dbReference>
<dbReference type="Gene3D" id="3.30.465.10">
    <property type="match status" value="1"/>
</dbReference>